<dbReference type="InterPro" id="IPR036880">
    <property type="entry name" value="Kunitz_BPTI_sf"/>
</dbReference>
<dbReference type="PROSITE" id="PS50279">
    <property type="entry name" value="BPTI_KUNITZ_2"/>
    <property type="match status" value="1"/>
</dbReference>
<feature type="domain" description="BPTI/Kunitz inhibitor" evidence="5">
    <location>
        <begin position="26"/>
        <end position="77"/>
    </location>
</feature>
<accession>A0A0Q9X5C4</accession>
<keyword evidence="7" id="KW-1185">Reference proteome</keyword>
<proteinExistence type="predicted"/>
<dbReference type="InterPro" id="IPR002223">
    <property type="entry name" value="Kunitz_BPTI"/>
</dbReference>
<name>A0A0Q9X5C4_DROMO</name>
<dbReference type="Gene3D" id="4.10.410.10">
    <property type="entry name" value="Pancreatic trypsin inhibitor Kunitz domain"/>
    <property type="match status" value="1"/>
</dbReference>
<dbReference type="AlphaFoldDB" id="A0A0Q9X5C4"/>
<keyword evidence="2" id="KW-0722">Serine protease inhibitor</keyword>
<dbReference type="GO" id="GO:0004867">
    <property type="term" value="F:serine-type endopeptidase inhibitor activity"/>
    <property type="evidence" value="ECO:0007669"/>
    <property type="project" value="UniProtKB-KW"/>
</dbReference>
<sequence>MKFAFVFYLACGPFLIVLGHRQHAICRLPPGVRGTCNIVRNMWSYHLDTNECEMFPYNGCLGNSNIFPTLELCEDVCKVHRKHKKINTDGKRAETS</sequence>
<dbReference type="SUPFAM" id="SSF57362">
    <property type="entry name" value="BPTI-like"/>
    <property type="match status" value="1"/>
</dbReference>
<dbReference type="PANTHER" id="PTHR10083:SF374">
    <property type="entry name" value="BPTI_KUNITZ INHIBITOR DOMAIN-CONTAINING PROTEIN"/>
    <property type="match status" value="1"/>
</dbReference>
<evidence type="ECO:0000256" key="1">
    <source>
        <dbReference type="ARBA" id="ARBA00022690"/>
    </source>
</evidence>
<organism evidence="6 7">
    <name type="scientific">Drosophila mojavensis</name>
    <name type="common">Fruit fly</name>
    <dbReference type="NCBI Taxonomy" id="7230"/>
    <lineage>
        <taxon>Eukaryota</taxon>
        <taxon>Metazoa</taxon>
        <taxon>Ecdysozoa</taxon>
        <taxon>Arthropoda</taxon>
        <taxon>Hexapoda</taxon>
        <taxon>Insecta</taxon>
        <taxon>Pterygota</taxon>
        <taxon>Neoptera</taxon>
        <taxon>Endopterygota</taxon>
        <taxon>Diptera</taxon>
        <taxon>Brachycera</taxon>
        <taxon>Muscomorpha</taxon>
        <taxon>Ephydroidea</taxon>
        <taxon>Drosophilidae</taxon>
        <taxon>Drosophila</taxon>
    </lineage>
</organism>
<feature type="chain" id="PRO_5006387582" description="BPTI/Kunitz inhibitor domain-containing protein" evidence="4">
    <location>
        <begin position="20"/>
        <end position="96"/>
    </location>
</feature>
<keyword evidence="4" id="KW-0732">Signal</keyword>
<protein>
    <recommendedName>
        <fullName evidence="5">BPTI/Kunitz inhibitor domain-containing protein</fullName>
    </recommendedName>
</protein>
<dbReference type="InParanoid" id="A0A0Q9X5C4"/>
<evidence type="ECO:0000313" key="7">
    <source>
        <dbReference type="Proteomes" id="UP000009192"/>
    </source>
</evidence>
<dbReference type="PANTHER" id="PTHR10083">
    <property type="entry name" value="KUNITZ-TYPE PROTEASE INHIBITOR-RELATED"/>
    <property type="match status" value="1"/>
</dbReference>
<dbReference type="SMR" id="A0A0Q9X5C4"/>
<evidence type="ECO:0000256" key="3">
    <source>
        <dbReference type="ARBA" id="ARBA00023157"/>
    </source>
</evidence>
<dbReference type="PROSITE" id="PS00280">
    <property type="entry name" value="BPTI_KUNITZ_1"/>
    <property type="match status" value="1"/>
</dbReference>
<dbReference type="Pfam" id="PF00014">
    <property type="entry name" value="Kunitz_BPTI"/>
    <property type="match status" value="1"/>
</dbReference>
<dbReference type="KEGG" id="dmo:Dmoj_GI27043"/>
<dbReference type="InterPro" id="IPR050098">
    <property type="entry name" value="TFPI/VKTCI-like"/>
</dbReference>
<dbReference type="EMBL" id="CH933807">
    <property type="protein sequence ID" value="KRG03344.1"/>
    <property type="molecule type" value="Genomic_DNA"/>
</dbReference>
<gene>
    <name evidence="6" type="primary">Dmoj\GI27043</name>
    <name evidence="6" type="ORF">Dmoj_GI27043</name>
</gene>
<keyword evidence="1" id="KW-0646">Protease inhibitor</keyword>
<feature type="signal peptide" evidence="4">
    <location>
        <begin position="1"/>
        <end position="19"/>
    </location>
</feature>
<dbReference type="InterPro" id="IPR020901">
    <property type="entry name" value="Prtase_inh_Kunz-CS"/>
</dbReference>
<keyword evidence="3" id="KW-1015">Disulfide bond</keyword>
<dbReference type="Proteomes" id="UP000009192">
    <property type="component" value="Unassembled WGS sequence"/>
</dbReference>
<evidence type="ECO:0000259" key="5">
    <source>
        <dbReference type="PROSITE" id="PS50279"/>
    </source>
</evidence>
<evidence type="ECO:0000313" key="6">
    <source>
        <dbReference type="EMBL" id="KRG03344.1"/>
    </source>
</evidence>
<reference evidence="6 7" key="1">
    <citation type="journal article" date="2007" name="Nature">
        <title>Evolution of genes and genomes on the Drosophila phylogeny.</title>
        <authorList>
            <consortium name="Drosophila 12 Genomes Consortium"/>
            <person name="Clark A.G."/>
            <person name="Eisen M.B."/>
            <person name="Smith D.R."/>
            <person name="Bergman C.M."/>
            <person name="Oliver B."/>
            <person name="Markow T.A."/>
            <person name="Kaufman T.C."/>
            <person name="Kellis M."/>
            <person name="Gelbart W."/>
            <person name="Iyer V.N."/>
            <person name="Pollard D.A."/>
            <person name="Sackton T.B."/>
            <person name="Larracuente A.M."/>
            <person name="Singh N.D."/>
            <person name="Abad J.P."/>
            <person name="Abt D.N."/>
            <person name="Adryan B."/>
            <person name="Aguade M."/>
            <person name="Akashi H."/>
            <person name="Anderson W.W."/>
            <person name="Aquadro C.F."/>
            <person name="Ardell D.H."/>
            <person name="Arguello R."/>
            <person name="Artieri C.G."/>
            <person name="Barbash D.A."/>
            <person name="Barker D."/>
            <person name="Barsanti P."/>
            <person name="Batterham P."/>
            <person name="Batzoglou S."/>
            <person name="Begun D."/>
            <person name="Bhutkar A."/>
            <person name="Blanco E."/>
            <person name="Bosak S.A."/>
            <person name="Bradley R.K."/>
            <person name="Brand A.D."/>
            <person name="Brent M.R."/>
            <person name="Brooks A.N."/>
            <person name="Brown R.H."/>
            <person name="Butlin R.K."/>
            <person name="Caggese C."/>
            <person name="Calvi B.R."/>
            <person name="Bernardo de Carvalho A."/>
            <person name="Caspi A."/>
            <person name="Castrezana S."/>
            <person name="Celniker S.E."/>
            <person name="Chang J.L."/>
            <person name="Chapple C."/>
            <person name="Chatterji S."/>
            <person name="Chinwalla A."/>
            <person name="Civetta A."/>
            <person name="Clifton S.W."/>
            <person name="Comeron J.M."/>
            <person name="Costello J.C."/>
            <person name="Coyne J.A."/>
            <person name="Daub J."/>
            <person name="David R.G."/>
            <person name="Delcher A.L."/>
            <person name="Delehaunty K."/>
            <person name="Do C.B."/>
            <person name="Ebling H."/>
            <person name="Edwards K."/>
            <person name="Eickbush T."/>
            <person name="Evans J.D."/>
            <person name="Filipski A."/>
            <person name="Findeiss S."/>
            <person name="Freyhult E."/>
            <person name="Fulton L."/>
            <person name="Fulton R."/>
            <person name="Garcia A.C."/>
            <person name="Gardiner A."/>
            <person name="Garfield D.A."/>
            <person name="Garvin B.E."/>
            <person name="Gibson G."/>
            <person name="Gilbert D."/>
            <person name="Gnerre S."/>
            <person name="Godfrey J."/>
            <person name="Good R."/>
            <person name="Gotea V."/>
            <person name="Gravely B."/>
            <person name="Greenberg A.J."/>
            <person name="Griffiths-Jones S."/>
            <person name="Gross S."/>
            <person name="Guigo R."/>
            <person name="Gustafson E.A."/>
            <person name="Haerty W."/>
            <person name="Hahn M.W."/>
            <person name="Halligan D.L."/>
            <person name="Halpern A.L."/>
            <person name="Halter G.M."/>
            <person name="Han M.V."/>
            <person name="Heger A."/>
            <person name="Hillier L."/>
            <person name="Hinrichs A.S."/>
            <person name="Holmes I."/>
            <person name="Hoskins R.A."/>
            <person name="Hubisz M.J."/>
            <person name="Hultmark D."/>
            <person name="Huntley M.A."/>
            <person name="Jaffe D.B."/>
            <person name="Jagadeeshan S."/>
            <person name="Jeck W.R."/>
            <person name="Johnson J."/>
            <person name="Jones C.D."/>
            <person name="Jordan W.C."/>
            <person name="Karpen G.H."/>
            <person name="Kataoka E."/>
            <person name="Keightley P.D."/>
            <person name="Kheradpour P."/>
            <person name="Kirkness E.F."/>
            <person name="Koerich L.B."/>
            <person name="Kristiansen K."/>
            <person name="Kudrna D."/>
            <person name="Kulathinal R.J."/>
            <person name="Kumar S."/>
            <person name="Kwok R."/>
            <person name="Lander E."/>
            <person name="Langley C.H."/>
            <person name="Lapoint R."/>
            <person name="Lazzaro B.P."/>
            <person name="Lee S.J."/>
            <person name="Levesque L."/>
            <person name="Li R."/>
            <person name="Lin C.F."/>
            <person name="Lin M.F."/>
            <person name="Lindblad-Toh K."/>
            <person name="Llopart A."/>
            <person name="Long M."/>
            <person name="Low L."/>
            <person name="Lozovsky E."/>
            <person name="Lu J."/>
            <person name="Luo M."/>
            <person name="Machado C.A."/>
            <person name="Makalowski W."/>
            <person name="Marzo M."/>
            <person name="Matsuda M."/>
            <person name="Matzkin L."/>
            <person name="McAllister B."/>
            <person name="McBride C.S."/>
            <person name="McKernan B."/>
            <person name="McKernan K."/>
            <person name="Mendez-Lago M."/>
            <person name="Minx P."/>
            <person name="Mollenhauer M.U."/>
            <person name="Montooth K."/>
            <person name="Mount S.M."/>
            <person name="Mu X."/>
            <person name="Myers E."/>
            <person name="Negre B."/>
            <person name="Newfeld S."/>
            <person name="Nielsen R."/>
            <person name="Noor M.A."/>
            <person name="O'Grady P."/>
            <person name="Pachter L."/>
            <person name="Papaceit M."/>
            <person name="Parisi M.J."/>
            <person name="Parisi M."/>
            <person name="Parts L."/>
            <person name="Pedersen J.S."/>
            <person name="Pesole G."/>
            <person name="Phillippy A.M."/>
            <person name="Ponting C.P."/>
            <person name="Pop M."/>
            <person name="Porcelli D."/>
            <person name="Powell J.R."/>
            <person name="Prohaska S."/>
            <person name="Pruitt K."/>
            <person name="Puig M."/>
            <person name="Quesneville H."/>
            <person name="Ram K.R."/>
            <person name="Rand D."/>
            <person name="Rasmussen M.D."/>
            <person name="Reed L.K."/>
            <person name="Reenan R."/>
            <person name="Reily A."/>
            <person name="Remington K.A."/>
            <person name="Rieger T.T."/>
            <person name="Ritchie M.G."/>
            <person name="Robin C."/>
            <person name="Rogers Y.H."/>
            <person name="Rohde C."/>
            <person name="Rozas J."/>
            <person name="Rubenfield M.J."/>
            <person name="Ruiz A."/>
            <person name="Russo S."/>
            <person name="Salzberg S.L."/>
            <person name="Sanchez-Gracia A."/>
            <person name="Saranga D.J."/>
            <person name="Sato H."/>
            <person name="Schaeffer S.W."/>
            <person name="Schatz M.C."/>
            <person name="Schlenke T."/>
            <person name="Schwartz R."/>
            <person name="Segarra C."/>
            <person name="Singh R.S."/>
            <person name="Sirot L."/>
            <person name="Sirota M."/>
            <person name="Sisneros N.B."/>
            <person name="Smith C.D."/>
            <person name="Smith T.F."/>
            <person name="Spieth J."/>
            <person name="Stage D.E."/>
            <person name="Stark A."/>
            <person name="Stephan W."/>
            <person name="Strausberg R.L."/>
            <person name="Strempel S."/>
            <person name="Sturgill D."/>
            <person name="Sutton G."/>
            <person name="Sutton G.G."/>
            <person name="Tao W."/>
            <person name="Teichmann S."/>
            <person name="Tobari Y.N."/>
            <person name="Tomimura Y."/>
            <person name="Tsolas J.M."/>
            <person name="Valente V.L."/>
            <person name="Venter E."/>
            <person name="Venter J.C."/>
            <person name="Vicario S."/>
            <person name="Vieira F.G."/>
            <person name="Vilella A.J."/>
            <person name="Villasante A."/>
            <person name="Walenz B."/>
            <person name="Wang J."/>
            <person name="Wasserman M."/>
            <person name="Watts T."/>
            <person name="Wilson D."/>
            <person name="Wilson R.K."/>
            <person name="Wing R.A."/>
            <person name="Wolfner M.F."/>
            <person name="Wong A."/>
            <person name="Wong G.K."/>
            <person name="Wu C.I."/>
            <person name="Wu G."/>
            <person name="Yamamoto D."/>
            <person name="Yang H.P."/>
            <person name="Yang S.P."/>
            <person name="Yorke J.A."/>
            <person name="Yoshida K."/>
            <person name="Zdobnov E."/>
            <person name="Zhang P."/>
            <person name="Zhang Y."/>
            <person name="Zimin A.V."/>
            <person name="Baldwin J."/>
            <person name="Abdouelleil A."/>
            <person name="Abdulkadir J."/>
            <person name="Abebe A."/>
            <person name="Abera B."/>
            <person name="Abreu J."/>
            <person name="Acer S.C."/>
            <person name="Aftuck L."/>
            <person name="Alexander A."/>
            <person name="An P."/>
            <person name="Anderson E."/>
            <person name="Anderson S."/>
            <person name="Arachi H."/>
            <person name="Azer M."/>
            <person name="Bachantsang P."/>
            <person name="Barry A."/>
            <person name="Bayul T."/>
            <person name="Berlin A."/>
            <person name="Bessette D."/>
            <person name="Bloom T."/>
            <person name="Blye J."/>
            <person name="Boguslavskiy L."/>
            <person name="Bonnet C."/>
            <person name="Boukhgalter B."/>
            <person name="Bourzgui I."/>
            <person name="Brown A."/>
            <person name="Cahill P."/>
            <person name="Channer S."/>
            <person name="Cheshatsang Y."/>
            <person name="Chuda L."/>
            <person name="Citroen M."/>
            <person name="Collymore A."/>
            <person name="Cooke P."/>
            <person name="Costello M."/>
            <person name="D'Aco K."/>
            <person name="Daza R."/>
            <person name="De Haan G."/>
            <person name="DeGray S."/>
            <person name="DeMaso C."/>
            <person name="Dhargay N."/>
            <person name="Dooley K."/>
            <person name="Dooley E."/>
            <person name="Doricent M."/>
            <person name="Dorje P."/>
            <person name="Dorjee K."/>
            <person name="Dupes A."/>
            <person name="Elong R."/>
            <person name="Falk J."/>
            <person name="Farina A."/>
            <person name="Faro S."/>
            <person name="Ferguson D."/>
            <person name="Fisher S."/>
            <person name="Foley C.D."/>
            <person name="Franke A."/>
            <person name="Friedrich D."/>
            <person name="Gadbois L."/>
            <person name="Gearin G."/>
            <person name="Gearin C.R."/>
            <person name="Giannoukos G."/>
            <person name="Goode T."/>
            <person name="Graham J."/>
            <person name="Grandbois E."/>
            <person name="Grewal S."/>
            <person name="Gyaltsen K."/>
            <person name="Hafez N."/>
            <person name="Hagos B."/>
            <person name="Hall J."/>
            <person name="Henson C."/>
            <person name="Hollinger A."/>
            <person name="Honan T."/>
            <person name="Huard M.D."/>
            <person name="Hughes L."/>
            <person name="Hurhula B."/>
            <person name="Husby M.E."/>
            <person name="Kamat A."/>
            <person name="Kanga B."/>
            <person name="Kashin S."/>
            <person name="Khazanovich D."/>
            <person name="Kisner P."/>
            <person name="Lance K."/>
            <person name="Lara M."/>
            <person name="Lee W."/>
            <person name="Lennon N."/>
            <person name="Letendre F."/>
            <person name="LeVine R."/>
            <person name="Lipovsky A."/>
            <person name="Liu X."/>
            <person name="Liu J."/>
            <person name="Liu S."/>
            <person name="Lokyitsang T."/>
            <person name="Lokyitsang Y."/>
            <person name="Lubonja R."/>
            <person name="Lui A."/>
            <person name="MacDonald P."/>
            <person name="Magnisalis V."/>
            <person name="Maru K."/>
            <person name="Matthews C."/>
            <person name="McCusker W."/>
            <person name="McDonough S."/>
            <person name="Mehta T."/>
            <person name="Meldrim J."/>
            <person name="Meneus L."/>
            <person name="Mihai O."/>
            <person name="Mihalev A."/>
            <person name="Mihova T."/>
            <person name="Mittelman R."/>
            <person name="Mlenga V."/>
            <person name="Montmayeur A."/>
            <person name="Mulrain L."/>
            <person name="Navidi A."/>
            <person name="Naylor J."/>
            <person name="Negash T."/>
            <person name="Nguyen T."/>
            <person name="Nguyen N."/>
            <person name="Nicol R."/>
            <person name="Norbu C."/>
            <person name="Norbu N."/>
            <person name="Novod N."/>
            <person name="O'Neill B."/>
            <person name="Osman S."/>
            <person name="Markiewicz E."/>
            <person name="Oyono O.L."/>
            <person name="Patti C."/>
            <person name="Phunkhang P."/>
            <person name="Pierre F."/>
            <person name="Priest M."/>
            <person name="Raghuraman S."/>
            <person name="Rege F."/>
            <person name="Reyes R."/>
            <person name="Rise C."/>
            <person name="Rogov P."/>
            <person name="Ross K."/>
            <person name="Ryan E."/>
            <person name="Settipalli S."/>
            <person name="Shea T."/>
            <person name="Sherpa N."/>
            <person name="Shi L."/>
            <person name="Shih D."/>
            <person name="Sparrow T."/>
            <person name="Spaulding J."/>
            <person name="Stalker J."/>
            <person name="Stange-Thomann N."/>
            <person name="Stavropoulos S."/>
            <person name="Stone C."/>
            <person name="Strader C."/>
            <person name="Tesfaye S."/>
            <person name="Thomson T."/>
            <person name="Thoulutsang Y."/>
            <person name="Thoulutsang D."/>
            <person name="Topham K."/>
            <person name="Topping I."/>
            <person name="Tsamla T."/>
            <person name="Vassiliev H."/>
            <person name="Vo A."/>
            <person name="Wangchuk T."/>
            <person name="Wangdi T."/>
            <person name="Weiand M."/>
            <person name="Wilkinson J."/>
            <person name="Wilson A."/>
            <person name="Yadav S."/>
            <person name="Young G."/>
            <person name="Yu Q."/>
            <person name="Zembek L."/>
            <person name="Zhong D."/>
            <person name="Zimmer A."/>
            <person name="Zwirko Z."/>
            <person name="Jaffe D.B."/>
            <person name="Alvarez P."/>
            <person name="Brockman W."/>
            <person name="Butler J."/>
            <person name="Chin C."/>
            <person name="Gnerre S."/>
            <person name="Grabherr M."/>
            <person name="Kleber M."/>
            <person name="Mauceli E."/>
            <person name="MacCallum I."/>
        </authorList>
    </citation>
    <scope>NUCLEOTIDE SEQUENCE [LARGE SCALE GENOMIC DNA]</scope>
    <source>
        <strain evidence="7">Tucson 15081-1352.22</strain>
    </source>
</reference>
<evidence type="ECO:0000256" key="4">
    <source>
        <dbReference type="SAM" id="SignalP"/>
    </source>
</evidence>
<dbReference type="SMART" id="SM00131">
    <property type="entry name" value="KU"/>
    <property type="match status" value="1"/>
</dbReference>
<evidence type="ECO:0000256" key="2">
    <source>
        <dbReference type="ARBA" id="ARBA00022900"/>
    </source>
</evidence>